<dbReference type="Pfam" id="PF00098">
    <property type="entry name" value="zf-CCHC"/>
    <property type="match status" value="1"/>
</dbReference>
<dbReference type="Proteomes" id="UP001608902">
    <property type="component" value="Unassembled WGS sequence"/>
</dbReference>
<dbReference type="PRINTS" id="PR00050">
    <property type="entry name" value="COLDSHOCK"/>
</dbReference>
<name>A0ABD6EFC9_9BILA</name>
<gene>
    <name evidence="7" type="ORF">AB6A40_001941</name>
</gene>
<dbReference type="PROSITE" id="PS51857">
    <property type="entry name" value="CSD_2"/>
    <property type="match status" value="1"/>
</dbReference>
<dbReference type="EMBL" id="JBGFUD010000784">
    <property type="protein sequence ID" value="MFH4975232.1"/>
    <property type="molecule type" value="Genomic_DNA"/>
</dbReference>
<keyword evidence="4" id="KW-0479">Metal-binding</keyword>
<dbReference type="InterPro" id="IPR051373">
    <property type="entry name" value="Lin-28_RNA-binding"/>
</dbReference>
<evidence type="ECO:0000259" key="6">
    <source>
        <dbReference type="PROSITE" id="PS51857"/>
    </source>
</evidence>
<protein>
    <submittedName>
        <fullName evidence="7">Uncharacterized protein</fullName>
    </submittedName>
</protein>
<evidence type="ECO:0000256" key="4">
    <source>
        <dbReference type="PROSITE-ProRule" id="PRU00047"/>
    </source>
</evidence>
<feature type="domain" description="CSD" evidence="6">
    <location>
        <begin position="22"/>
        <end position="87"/>
    </location>
</feature>
<dbReference type="SMART" id="SM00357">
    <property type="entry name" value="CSP"/>
    <property type="match status" value="1"/>
</dbReference>
<keyword evidence="4" id="KW-0862">Zinc</keyword>
<dbReference type="InterPro" id="IPR002059">
    <property type="entry name" value="CSP_DNA-bd"/>
</dbReference>
<proteinExistence type="inferred from homology"/>
<dbReference type="Pfam" id="PF00313">
    <property type="entry name" value="CSD"/>
    <property type="match status" value="1"/>
</dbReference>
<dbReference type="PANTHER" id="PTHR46109:SF1">
    <property type="entry name" value="PROTEIN LIN-28 HOMOLOG"/>
    <property type="match status" value="1"/>
</dbReference>
<dbReference type="InterPro" id="IPR036875">
    <property type="entry name" value="Znf_CCHC_sf"/>
</dbReference>
<evidence type="ECO:0000259" key="5">
    <source>
        <dbReference type="PROSITE" id="PS50158"/>
    </source>
</evidence>
<evidence type="ECO:0000313" key="7">
    <source>
        <dbReference type="EMBL" id="MFH4975232.1"/>
    </source>
</evidence>
<dbReference type="Gene3D" id="2.40.50.140">
    <property type="entry name" value="Nucleic acid-binding proteins"/>
    <property type="match status" value="1"/>
</dbReference>
<keyword evidence="8" id="KW-1185">Reference proteome</keyword>
<dbReference type="Gene3D" id="4.10.60.10">
    <property type="entry name" value="Zinc finger, CCHC-type"/>
    <property type="match status" value="1"/>
</dbReference>
<accession>A0ABD6EFC9</accession>
<dbReference type="InterPro" id="IPR012340">
    <property type="entry name" value="NA-bd_OB-fold"/>
</dbReference>
<comment type="subcellular location">
    <subcellularLocation>
        <location evidence="1">Cytoplasm</location>
    </subcellularLocation>
</comment>
<dbReference type="GO" id="GO:0008270">
    <property type="term" value="F:zinc ion binding"/>
    <property type="evidence" value="ECO:0007669"/>
    <property type="project" value="UniProtKB-KW"/>
</dbReference>
<comment type="similarity">
    <text evidence="2">Belongs to the lin-28 family.</text>
</comment>
<dbReference type="PROSITE" id="PS00352">
    <property type="entry name" value="CSD_1"/>
    <property type="match status" value="1"/>
</dbReference>
<keyword evidence="4" id="KW-0863">Zinc-finger</keyword>
<evidence type="ECO:0000256" key="1">
    <source>
        <dbReference type="ARBA" id="ARBA00004496"/>
    </source>
</evidence>
<dbReference type="SUPFAM" id="SSF50249">
    <property type="entry name" value="Nucleic acid-binding proteins"/>
    <property type="match status" value="1"/>
</dbReference>
<dbReference type="PANTHER" id="PTHR46109">
    <property type="entry name" value="PROTEIN LIN-28"/>
    <property type="match status" value="1"/>
</dbReference>
<keyword evidence="3" id="KW-0963">Cytoplasm</keyword>
<evidence type="ECO:0000313" key="8">
    <source>
        <dbReference type="Proteomes" id="UP001608902"/>
    </source>
</evidence>
<evidence type="ECO:0000256" key="3">
    <source>
        <dbReference type="ARBA" id="ARBA00022490"/>
    </source>
</evidence>
<comment type="caution">
    <text evidence="7">The sequence shown here is derived from an EMBL/GenBank/DDBJ whole genome shotgun (WGS) entry which is preliminary data.</text>
</comment>
<dbReference type="InterPro" id="IPR011129">
    <property type="entry name" value="CSD"/>
</dbReference>
<dbReference type="GO" id="GO:0010629">
    <property type="term" value="P:negative regulation of gene expression"/>
    <property type="evidence" value="ECO:0007669"/>
    <property type="project" value="UniProtKB-ARBA"/>
</dbReference>
<dbReference type="GO" id="GO:0019899">
    <property type="term" value="F:enzyme binding"/>
    <property type="evidence" value="ECO:0007669"/>
    <property type="project" value="UniProtKB-ARBA"/>
</dbReference>
<dbReference type="PROSITE" id="PS50158">
    <property type="entry name" value="ZF_CCHC"/>
    <property type="match status" value="1"/>
</dbReference>
<evidence type="ECO:0000256" key="2">
    <source>
        <dbReference type="ARBA" id="ARBA00008840"/>
    </source>
</evidence>
<dbReference type="InterPro" id="IPR001878">
    <property type="entry name" value="Znf_CCHC"/>
</dbReference>
<sequence length="170" mass="19260">MCRSLCRTLTMMAKEEEEKDTEMTGTCKWFNVIKGYGFIIADNTNDDVFVHQSELHMPGFRSLESGERVRFRLRSREEGLEAFNVRGVEKNGELMGSSIRPLGKSKARLIRCFSCGHYGKHVALKCKALPTPRNVKLCYNCHSKDHLAAECPLKLSNHVATSNRFCGKSK</sequence>
<feature type="domain" description="CCHC-type" evidence="5">
    <location>
        <begin position="138"/>
        <end position="152"/>
    </location>
</feature>
<organism evidence="7 8">
    <name type="scientific">Gnathostoma spinigerum</name>
    <dbReference type="NCBI Taxonomy" id="75299"/>
    <lineage>
        <taxon>Eukaryota</taxon>
        <taxon>Metazoa</taxon>
        <taxon>Ecdysozoa</taxon>
        <taxon>Nematoda</taxon>
        <taxon>Chromadorea</taxon>
        <taxon>Rhabditida</taxon>
        <taxon>Spirurina</taxon>
        <taxon>Gnathostomatomorpha</taxon>
        <taxon>Gnathostomatoidea</taxon>
        <taxon>Gnathostomatidae</taxon>
        <taxon>Gnathostoma</taxon>
    </lineage>
</organism>
<dbReference type="AlphaFoldDB" id="A0ABD6EFC9"/>
<dbReference type="InterPro" id="IPR019844">
    <property type="entry name" value="CSD_CS"/>
</dbReference>
<dbReference type="SMART" id="SM00343">
    <property type="entry name" value="ZnF_C2HC"/>
    <property type="match status" value="2"/>
</dbReference>
<dbReference type="CDD" id="cd04458">
    <property type="entry name" value="CSP_CDS"/>
    <property type="match status" value="1"/>
</dbReference>
<dbReference type="SUPFAM" id="SSF57756">
    <property type="entry name" value="Retrovirus zinc finger-like domains"/>
    <property type="match status" value="1"/>
</dbReference>
<dbReference type="GO" id="GO:0005737">
    <property type="term" value="C:cytoplasm"/>
    <property type="evidence" value="ECO:0007669"/>
    <property type="project" value="UniProtKB-SubCell"/>
</dbReference>
<reference evidence="7 8" key="1">
    <citation type="submission" date="2024-08" db="EMBL/GenBank/DDBJ databases">
        <title>Gnathostoma spinigerum genome.</title>
        <authorList>
            <person name="Gonzalez-Bertolin B."/>
            <person name="Monzon S."/>
            <person name="Zaballos A."/>
            <person name="Jimenez P."/>
            <person name="Dekumyoy P."/>
            <person name="Varona S."/>
            <person name="Cuesta I."/>
            <person name="Sumanam S."/>
            <person name="Adisakwattana P."/>
            <person name="Gasser R.B."/>
            <person name="Hernandez-Gonzalez A."/>
            <person name="Young N.D."/>
            <person name="Perteguer M.J."/>
        </authorList>
    </citation>
    <scope>NUCLEOTIDE SEQUENCE [LARGE SCALE GENOMIC DNA]</scope>
    <source>
        <strain evidence="7">AL3</strain>
        <tissue evidence="7">Liver</tissue>
    </source>
</reference>